<reference evidence="3" key="1">
    <citation type="submission" date="2021-04" db="EMBL/GenBank/DDBJ databases">
        <title>The complete genome sequence of Caulobacter sp. S6.</title>
        <authorList>
            <person name="Tang Y."/>
            <person name="Ouyang W."/>
            <person name="Liu Q."/>
            <person name="Huang B."/>
            <person name="Guo Z."/>
            <person name="Lei P."/>
        </authorList>
    </citation>
    <scope>NUCLEOTIDE SEQUENCE</scope>
    <source>
        <strain evidence="3">S6</strain>
    </source>
</reference>
<dbReference type="PROSITE" id="PS51819">
    <property type="entry name" value="VOC"/>
    <property type="match status" value="1"/>
</dbReference>
<dbReference type="AlphaFoldDB" id="A0A975IV98"/>
<proteinExistence type="predicted"/>
<dbReference type="PANTHER" id="PTHR33993">
    <property type="entry name" value="GLYOXALASE-RELATED"/>
    <property type="match status" value="1"/>
</dbReference>
<dbReference type="InterPro" id="IPR037523">
    <property type="entry name" value="VOC_core"/>
</dbReference>
<dbReference type="EMBL" id="CP073078">
    <property type="protein sequence ID" value="QUD88560.1"/>
    <property type="molecule type" value="Genomic_DNA"/>
</dbReference>
<gene>
    <name evidence="3" type="ORF">KCG34_01320</name>
</gene>
<feature type="domain" description="VOC" evidence="2">
    <location>
        <begin position="29"/>
        <end position="144"/>
    </location>
</feature>
<dbReference type="KEGG" id="caul:KCG34_01320"/>
<dbReference type="Gene3D" id="3.10.180.10">
    <property type="entry name" value="2,3-Dihydroxybiphenyl 1,2-Dioxygenase, domain 1"/>
    <property type="match status" value="1"/>
</dbReference>
<evidence type="ECO:0000313" key="4">
    <source>
        <dbReference type="Proteomes" id="UP000676409"/>
    </source>
</evidence>
<name>A0A975IV98_9CAUL</name>
<feature type="chain" id="PRO_5037501980" evidence="1">
    <location>
        <begin position="22"/>
        <end position="147"/>
    </location>
</feature>
<dbReference type="RefSeq" id="WP_211938610.1">
    <property type="nucleotide sequence ID" value="NZ_CP073078.1"/>
</dbReference>
<feature type="signal peptide" evidence="1">
    <location>
        <begin position="1"/>
        <end position="21"/>
    </location>
</feature>
<evidence type="ECO:0000259" key="2">
    <source>
        <dbReference type="PROSITE" id="PS51819"/>
    </source>
</evidence>
<protein>
    <submittedName>
        <fullName evidence="3">VOC family protein</fullName>
    </submittedName>
</protein>
<evidence type="ECO:0000256" key="1">
    <source>
        <dbReference type="SAM" id="SignalP"/>
    </source>
</evidence>
<dbReference type="CDD" id="cd06587">
    <property type="entry name" value="VOC"/>
    <property type="match status" value="1"/>
</dbReference>
<sequence length="147" mass="15999">MGKVLTLVLLGGLALAPISRAAEPGHVTGIGGIFVKSKDPKALAAWYRDVLGVELEPWGGAVLKYDAPGHPPVSVWNAFPGSTDYFAPSSQPFMIDLSVDDLDAMAERLKRHGVAILKRDDNEPNGRFAWILDPDGVKIELWEPKRK</sequence>
<dbReference type="InterPro" id="IPR004360">
    <property type="entry name" value="Glyas_Fos-R_dOase_dom"/>
</dbReference>
<dbReference type="Pfam" id="PF00903">
    <property type="entry name" value="Glyoxalase"/>
    <property type="match status" value="1"/>
</dbReference>
<dbReference type="InterPro" id="IPR029068">
    <property type="entry name" value="Glyas_Bleomycin-R_OHBP_Dase"/>
</dbReference>
<dbReference type="Proteomes" id="UP000676409">
    <property type="component" value="Chromosome"/>
</dbReference>
<accession>A0A975IV98</accession>
<dbReference type="PANTHER" id="PTHR33993:SF5">
    <property type="entry name" value="GLYOXALASE"/>
    <property type="match status" value="1"/>
</dbReference>
<organism evidence="3 4">
    <name type="scientific">Phenylobacterium montanum</name>
    <dbReference type="NCBI Taxonomy" id="2823693"/>
    <lineage>
        <taxon>Bacteria</taxon>
        <taxon>Pseudomonadati</taxon>
        <taxon>Pseudomonadota</taxon>
        <taxon>Alphaproteobacteria</taxon>
        <taxon>Caulobacterales</taxon>
        <taxon>Caulobacteraceae</taxon>
        <taxon>Phenylobacterium</taxon>
    </lineage>
</organism>
<keyword evidence="1" id="KW-0732">Signal</keyword>
<dbReference type="SUPFAM" id="SSF54593">
    <property type="entry name" value="Glyoxalase/Bleomycin resistance protein/Dihydroxybiphenyl dioxygenase"/>
    <property type="match status" value="1"/>
</dbReference>
<keyword evidence="4" id="KW-1185">Reference proteome</keyword>
<dbReference type="InterPro" id="IPR052164">
    <property type="entry name" value="Anthracycline_SecMetBiosynth"/>
</dbReference>
<evidence type="ECO:0000313" key="3">
    <source>
        <dbReference type="EMBL" id="QUD88560.1"/>
    </source>
</evidence>